<dbReference type="PANTHER" id="PTHR10890:SF3">
    <property type="entry name" value="CYSTEINE--TRNA LIGASE, CYTOPLASMIC"/>
    <property type="match status" value="1"/>
</dbReference>
<evidence type="ECO:0000313" key="6">
    <source>
        <dbReference type="EMBL" id="KIY91396.1"/>
    </source>
</evidence>
<dbReference type="Gene3D" id="3.40.50.620">
    <property type="entry name" value="HUPs"/>
    <property type="match status" value="1"/>
</dbReference>
<proteinExistence type="predicted"/>
<dbReference type="RefSeq" id="XP_013890416.1">
    <property type="nucleotide sequence ID" value="XM_014034962.1"/>
</dbReference>
<evidence type="ECO:0000313" key="7">
    <source>
        <dbReference type="Proteomes" id="UP000054498"/>
    </source>
</evidence>
<dbReference type="InterPro" id="IPR014729">
    <property type="entry name" value="Rossmann-like_a/b/a_fold"/>
</dbReference>
<dbReference type="InterPro" id="IPR032678">
    <property type="entry name" value="tRNA-synt_1_cat_dom"/>
</dbReference>
<dbReference type="GO" id="GO:0005524">
    <property type="term" value="F:ATP binding"/>
    <property type="evidence" value="ECO:0007669"/>
    <property type="project" value="UniProtKB-KW"/>
</dbReference>
<reference evidence="6 7" key="1">
    <citation type="journal article" date="2013" name="BMC Genomics">
        <title>Reconstruction of the lipid metabolism for the microalga Monoraphidium neglectum from its genome sequence reveals characteristics suitable for biofuel production.</title>
        <authorList>
            <person name="Bogen C."/>
            <person name="Al-Dilaimi A."/>
            <person name="Albersmeier A."/>
            <person name="Wichmann J."/>
            <person name="Grundmann M."/>
            <person name="Rupp O."/>
            <person name="Lauersen K.J."/>
            <person name="Blifernez-Klassen O."/>
            <person name="Kalinowski J."/>
            <person name="Goesmann A."/>
            <person name="Mussgnug J.H."/>
            <person name="Kruse O."/>
        </authorList>
    </citation>
    <scope>NUCLEOTIDE SEQUENCE [LARGE SCALE GENOMIC DNA]</scope>
    <source>
        <strain evidence="6 7">SAG 48.87</strain>
    </source>
</reference>
<dbReference type="GeneID" id="25734340"/>
<keyword evidence="7" id="KW-1185">Reference proteome</keyword>
<dbReference type="AlphaFoldDB" id="A0A0D2LMX8"/>
<dbReference type="PANTHER" id="PTHR10890">
    <property type="entry name" value="CYSTEINYL-TRNA SYNTHETASE"/>
    <property type="match status" value="1"/>
</dbReference>
<evidence type="ECO:0000256" key="1">
    <source>
        <dbReference type="ARBA" id="ARBA00022598"/>
    </source>
</evidence>
<dbReference type="Pfam" id="PF01406">
    <property type="entry name" value="tRNA-synt_1e"/>
    <property type="match status" value="1"/>
</dbReference>
<evidence type="ECO:0000256" key="4">
    <source>
        <dbReference type="SAM" id="MobiDB-lite"/>
    </source>
</evidence>
<gene>
    <name evidence="6" type="ORF">MNEG_16568</name>
</gene>
<keyword evidence="2" id="KW-0547">Nucleotide-binding</keyword>
<keyword evidence="1 6" id="KW-0436">Ligase</keyword>
<feature type="region of interest" description="Disordered" evidence="4">
    <location>
        <begin position="1"/>
        <end position="27"/>
    </location>
</feature>
<keyword evidence="3" id="KW-0067">ATP-binding</keyword>
<dbReference type="KEGG" id="mng:MNEG_16568"/>
<dbReference type="EC" id="6.1.1.16" evidence="6"/>
<feature type="compositionally biased region" description="Low complexity" evidence="4">
    <location>
        <begin position="1"/>
        <end position="26"/>
    </location>
</feature>
<dbReference type="GO" id="GO:0005737">
    <property type="term" value="C:cytoplasm"/>
    <property type="evidence" value="ECO:0007669"/>
    <property type="project" value="TreeGrafter"/>
</dbReference>
<dbReference type="STRING" id="145388.A0A0D2LMX8"/>
<feature type="domain" description="tRNA synthetases class I catalytic" evidence="5">
    <location>
        <begin position="55"/>
        <end position="120"/>
    </location>
</feature>
<sequence>MATATAATPAAAARWTQPGGADEAAAAPPPPGTLMLYNSLADAKVPFVPAGGPGSKQVSWYGCGPTVYDSAHLGHARNYVTFDILRRVLEDYFGYNVLSVMNVTDVDDKIILRARRNYLLQRFRQAAADAGEVLASARAAVAAAAEKQAAKAKSVASEAAAAADSRARSELEGAVKNEEHKLRKVVEVQQRLEELAAGGGLSVRACDGGMGVCVV</sequence>
<evidence type="ECO:0000256" key="3">
    <source>
        <dbReference type="ARBA" id="ARBA00022840"/>
    </source>
</evidence>
<keyword evidence="6" id="KW-0030">Aminoacyl-tRNA synthetase</keyword>
<organism evidence="6 7">
    <name type="scientific">Monoraphidium neglectum</name>
    <dbReference type="NCBI Taxonomy" id="145388"/>
    <lineage>
        <taxon>Eukaryota</taxon>
        <taxon>Viridiplantae</taxon>
        <taxon>Chlorophyta</taxon>
        <taxon>core chlorophytes</taxon>
        <taxon>Chlorophyceae</taxon>
        <taxon>CS clade</taxon>
        <taxon>Sphaeropleales</taxon>
        <taxon>Selenastraceae</taxon>
        <taxon>Monoraphidium</taxon>
    </lineage>
</organism>
<dbReference type="Proteomes" id="UP000054498">
    <property type="component" value="Unassembled WGS sequence"/>
</dbReference>
<dbReference type="OrthoDB" id="438179at2759"/>
<dbReference type="GO" id="GO:0006423">
    <property type="term" value="P:cysteinyl-tRNA aminoacylation"/>
    <property type="evidence" value="ECO:0007669"/>
    <property type="project" value="TreeGrafter"/>
</dbReference>
<dbReference type="GO" id="GO:0004817">
    <property type="term" value="F:cysteine-tRNA ligase activity"/>
    <property type="evidence" value="ECO:0007669"/>
    <property type="project" value="UniProtKB-EC"/>
</dbReference>
<dbReference type="SUPFAM" id="SSF52374">
    <property type="entry name" value="Nucleotidylyl transferase"/>
    <property type="match status" value="1"/>
</dbReference>
<evidence type="ECO:0000256" key="2">
    <source>
        <dbReference type="ARBA" id="ARBA00022741"/>
    </source>
</evidence>
<dbReference type="EMBL" id="KK106731">
    <property type="protein sequence ID" value="KIY91396.1"/>
    <property type="molecule type" value="Genomic_DNA"/>
</dbReference>
<name>A0A0D2LMX8_9CHLO</name>
<protein>
    <submittedName>
        <fullName evidence="6">Cysteinyl-tRNA synthetase</fullName>
        <ecNumber evidence="6">6.1.1.16</ecNumber>
    </submittedName>
</protein>
<dbReference type="InterPro" id="IPR024909">
    <property type="entry name" value="Cys-tRNA/MSH_ligase"/>
</dbReference>
<evidence type="ECO:0000259" key="5">
    <source>
        <dbReference type="Pfam" id="PF01406"/>
    </source>
</evidence>
<accession>A0A0D2LMX8</accession>